<sequence>MPKAPKPQLVSANDLLEGHVLYLGREGVWTTSRQQAAVSTDKDELDALAAKASATRQVVDVAHVEVTLEDGGTPRPVTLREVIRDRGPTNRPDLGRQADPTLLQTGSEAEGTAHV</sequence>
<protein>
    <submittedName>
        <fullName evidence="2">DUF2849 domain-containing protein</fullName>
    </submittedName>
</protein>
<feature type="compositionally biased region" description="Basic and acidic residues" evidence="1">
    <location>
        <begin position="83"/>
        <end position="96"/>
    </location>
</feature>
<dbReference type="Pfam" id="PF11011">
    <property type="entry name" value="DUF2849"/>
    <property type="match status" value="1"/>
</dbReference>
<accession>A0ABX8ZN26</accession>
<evidence type="ECO:0000313" key="2">
    <source>
        <dbReference type="EMBL" id="QZD90387.1"/>
    </source>
</evidence>
<keyword evidence="3" id="KW-1185">Reference proteome</keyword>
<evidence type="ECO:0000313" key="3">
    <source>
        <dbReference type="Proteomes" id="UP000824281"/>
    </source>
</evidence>
<gene>
    <name evidence="2" type="ORF">K3148_03035</name>
</gene>
<feature type="region of interest" description="Disordered" evidence="1">
    <location>
        <begin position="83"/>
        <end position="115"/>
    </location>
</feature>
<name>A0ABX8ZN26_9SPHN</name>
<dbReference type="RefSeq" id="WP_221425858.1">
    <property type="nucleotide sequence ID" value="NZ_CP081295.1"/>
</dbReference>
<proteinExistence type="predicted"/>
<dbReference type="InterPro" id="IPR021270">
    <property type="entry name" value="DUF2849"/>
</dbReference>
<evidence type="ECO:0000256" key="1">
    <source>
        <dbReference type="SAM" id="MobiDB-lite"/>
    </source>
</evidence>
<dbReference type="Proteomes" id="UP000824281">
    <property type="component" value="Chromosome"/>
</dbReference>
<reference evidence="2 3" key="1">
    <citation type="submission" date="2021-08" db="EMBL/GenBank/DDBJ databases">
        <title>Comparative Genomics Analysis of the Genus Qipengyuania Reveals Extensive Genetic Diversity and Metabolic Versatility, Including the Description of Fifteen Novel Species.</title>
        <authorList>
            <person name="Liu Y."/>
        </authorList>
    </citation>
    <scope>NUCLEOTIDE SEQUENCE [LARGE SCALE GENOMIC DNA]</scope>
    <source>
        <strain evidence="2 3">1NDH13</strain>
    </source>
</reference>
<organism evidence="2 3">
    <name type="scientific">Qipengyuania aurantiaca</name>
    <dbReference type="NCBI Taxonomy" id="2867233"/>
    <lineage>
        <taxon>Bacteria</taxon>
        <taxon>Pseudomonadati</taxon>
        <taxon>Pseudomonadota</taxon>
        <taxon>Alphaproteobacteria</taxon>
        <taxon>Sphingomonadales</taxon>
        <taxon>Erythrobacteraceae</taxon>
        <taxon>Qipengyuania</taxon>
    </lineage>
</organism>
<dbReference type="EMBL" id="CP081295">
    <property type="protein sequence ID" value="QZD90387.1"/>
    <property type="molecule type" value="Genomic_DNA"/>
</dbReference>